<keyword evidence="2" id="KW-1133">Transmembrane helix</keyword>
<dbReference type="Gene3D" id="3.30.1490.480">
    <property type="entry name" value="Endolytic murein transglycosylase"/>
    <property type="match status" value="1"/>
</dbReference>
<feature type="compositionally biased region" description="Basic and acidic residues" evidence="1">
    <location>
        <begin position="82"/>
        <end position="100"/>
    </location>
</feature>
<evidence type="ECO:0000256" key="1">
    <source>
        <dbReference type="SAM" id="MobiDB-lite"/>
    </source>
</evidence>
<feature type="region of interest" description="Disordered" evidence="1">
    <location>
        <begin position="64"/>
        <end position="133"/>
    </location>
</feature>
<feature type="transmembrane region" description="Helical" evidence="2">
    <location>
        <begin position="7"/>
        <end position="26"/>
    </location>
</feature>
<dbReference type="RefSeq" id="WP_379564460.1">
    <property type="nucleotide sequence ID" value="NZ_CP085256.1"/>
</dbReference>
<gene>
    <name evidence="3" type="ORF">ACFSUN_18865</name>
</gene>
<dbReference type="Proteomes" id="UP001597451">
    <property type="component" value="Unassembled WGS sequence"/>
</dbReference>
<organism evidence="3 4">
    <name type="scientific">Oceanobacillus kapialis</name>
    <dbReference type="NCBI Taxonomy" id="481353"/>
    <lineage>
        <taxon>Bacteria</taxon>
        <taxon>Bacillati</taxon>
        <taxon>Bacillota</taxon>
        <taxon>Bacilli</taxon>
        <taxon>Bacillales</taxon>
        <taxon>Bacillaceae</taxon>
        <taxon>Oceanobacillus</taxon>
    </lineage>
</organism>
<sequence length="199" mass="22122">MKQSVRSFAIGLFTAGLLMLVGIFIFNPSGNNTEDLASEDLIDMVEEKGYYVLDKEEYIAASVGEESKTASAETTSEEQNDETAKEEENASKEQKSKDNEVNNSEANEEQTDESNSKNNDTENEAEQETEENATYTLNIKEGMASSEISSVLENNNIIDDAGEFNDYLIDNEYHLLVQIGEYELTTGMSQYEVAEAITN</sequence>
<reference evidence="4" key="1">
    <citation type="journal article" date="2019" name="Int. J. Syst. Evol. Microbiol.">
        <title>The Global Catalogue of Microorganisms (GCM) 10K type strain sequencing project: providing services to taxonomists for standard genome sequencing and annotation.</title>
        <authorList>
            <consortium name="The Broad Institute Genomics Platform"/>
            <consortium name="The Broad Institute Genome Sequencing Center for Infectious Disease"/>
            <person name="Wu L."/>
            <person name="Ma J."/>
        </authorList>
    </citation>
    <scope>NUCLEOTIDE SEQUENCE [LARGE SCALE GENOMIC DNA]</scope>
    <source>
        <strain evidence="4">TISTR 1858</strain>
    </source>
</reference>
<evidence type="ECO:0000256" key="2">
    <source>
        <dbReference type="SAM" id="Phobius"/>
    </source>
</evidence>
<evidence type="ECO:0008006" key="5">
    <source>
        <dbReference type="Google" id="ProtNLM"/>
    </source>
</evidence>
<accession>A0ABW5Q599</accession>
<feature type="compositionally biased region" description="Acidic residues" evidence="1">
    <location>
        <begin position="121"/>
        <end position="131"/>
    </location>
</feature>
<proteinExistence type="predicted"/>
<keyword evidence="4" id="KW-1185">Reference proteome</keyword>
<evidence type="ECO:0000313" key="4">
    <source>
        <dbReference type="Proteomes" id="UP001597451"/>
    </source>
</evidence>
<protein>
    <recommendedName>
        <fullName evidence="5">Endolytic transglycosylase MltG</fullName>
    </recommendedName>
</protein>
<evidence type="ECO:0000313" key="3">
    <source>
        <dbReference type="EMBL" id="MFD2630837.1"/>
    </source>
</evidence>
<dbReference type="EMBL" id="JBHUMX010000045">
    <property type="protein sequence ID" value="MFD2630837.1"/>
    <property type="molecule type" value="Genomic_DNA"/>
</dbReference>
<name>A0ABW5Q599_9BACI</name>
<keyword evidence="2" id="KW-0812">Transmembrane</keyword>
<keyword evidence="2" id="KW-0472">Membrane</keyword>
<comment type="caution">
    <text evidence="3">The sequence shown here is derived from an EMBL/GenBank/DDBJ whole genome shotgun (WGS) entry which is preliminary data.</text>
</comment>